<comment type="subcellular location">
    <subcellularLocation>
        <location evidence="1">Cell surface</location>
    </subcellularLocation>
</comment>
<evidence type="ECO:0000256" key="3">
    <source>
        <dbReference type="SAM" id="Phobius"/>
    </source>
</evidence>
<protein>
    <submittedName>
        <fullName evidence="4">Competence type IV pilus minor pilin ComGD</fullName>
    </submittedName>
</protein>
<evidence type="ECO:0000256" key="1">
    <source>
        <dbReference type="ARBA" id="ARBA00004241"/>
    </source>
</evidence>
<dbReference type="InterPro" id="IPR045584">
    <property type="entry name" value="Pilin-like"/>
</dbReference>
<organism evidence="4 5">
    <name type="scientific">Oceanobacillus locisalsi</name>
    <dbReference type="NCBI Taxonomy" id="546107"/>
    <lineage>
        <taxon>Bacteria</taxon>
        <taxon>Bacillati</taxon>
        <taxon>Bacillota</taxon>
        <taxon>Bacilli</taxon>
        <taxon>Bacillales</taxon>
        <taxon>Bacillaceae</taxon>
        <taxon>Oceanobacillus</taxon>
    </lineage>
</organism>
<evidence type="ECO:0000313" key="5">
    <source>
        <dbReference type="Proteomes" id="UP001597041"/>
    </source>
</evidence>
<evidence type="ECO:0000313" key="4">
    <source>
        <dbReference type="EMBL" id="MFD1066242.1"/>
    </source>
</evidence>
<dbReference type="InterPro" id="IPR012902">
    <property type="entry name" value="N_methyl_site"/>
</dbReference>
<keyword evidence="2" id="KW-0178">Competence</keyword>
<comment type="caution">
    <text evidence="4">The sequence shown here is derived from an EMBL/GenBank/DDBJ whole genome shotgun (WGS) entry which is preliminary data.</text>
</comment>
<dbReference type="InterPro" id="IPR016785">
    <property type="entry name" value="ComGD"/>
</dbReference>
<dbReference type="PROSITE" id="PS00409">
    <property type="entry name" value="PROKAR_NTER_METHYL"/>
    <property type="match status" value="1"/>
</dbReference>
<name>A0ABW3NFF6_9BACI</name>
<dbReference type="SUPFAM" id="SSF54523">
    <property type="entry name" value="Pili subunits"/>
    <property type="match status" value="1"/>
</dbReference>
<dbReference type="Pfam" id="PF07963">
    <property type="entry name" value="N_methyl"/>
    <property type="match status" value="1"/>
</dbReference>
<keyword evidence="3" id="KW-0812">Transmembrane</keyword>
<evidence type="ECO:0000256" key="2">
    <source>
        <dbReference type="ARBA" id="ARBA00023287"/>
    </source>
</evidence>
<keyword evidence="5" id="KW-1185">Reference proteome</keyword>
<reference evidence="5" key="1">
    <citation type="journal article" date="2019" name="Int. J. Syst. Evol. Microbiol.">
        <title>The Global Catalogue of Microorganisms (GCM) 10K type strain sequencing project: providing services to taxonomists for standard genome sequencing and annotation.</title>
        <authorList>
            <consortium name="The Broad Institute Genomics Platform"/>
            <consortium name="The Broad Institute Genome Sequencing Center for Infectious Disease"/>
            <person name="Wu L."/>
            <person name="Ma J."/>
        </authorList>
    </citation>
    <scope>NUCLEOTIDE SEQUENCE [LARGE SCALE GENOMIC DNA]</scope>
    <source>
        <strain evidence="5">CCUG 56608</strain>
    </source>
</reference>
<dbReference type="EMBL" id="JBHTKK010000009">
    <property type="protein sequence ID" value="MFD1066242.1"/>
    <property type="molecule type" value="Genomic_DNA"/>
</dbReference>
<dbReference type="PIRSF" id="PIRSF021292">
    <property type="entry name" value="Competence_ComGD"/>
    <property type="match status" value="1"/>
</dbReference>
<accession>A0ABW3NFF6</accession>
<sequence length="143" mass="16656">MPRTEQGFTLIETLFALSILAVMLLLVPKLQVEQTDKLELKQFLDTLEMDVLYLQNTASTQRIDTPYVLKFHPDTYSITLNRTTIITREYPSQFSLETSYPKDVAFYVRGVIKNPQTIWISLEGEPYQIVFPLGKGRFYVEKR</sequence>
<dbReference type="Proteomes" id="UP001597041">
    <property type="component" value="Unassembled WGS sequence"/>
</dbReference>
<gene>
    <name evidence="4" type="primary">comGD</name>
    <name evidence="4" type="ORF">ACFQ19_09405</name>
</gene>
<dbReference type="NCBIfam" id="NF040982">
    <property type="entry name" value="ComGD"/>
    <property type="match status" value="1"/>
</dbReference>
<proteinExistence type="predicted"/>
<keyword evidence="3" id="KW-0472">Membrane</keyword>
<feature type="transmembrane region" description="Helical" evidence="3">
    <location>
        <begin position="6"/>
        <end position="27"/>
    </location>
</feature>
<dbReference type="NCBIfam" id="TIGR02532">
    <property type="entry name" value="IV_pilin_GFxxxE"/>
    <property type="match status" value="1"/>
</dbReference>
<dbReference type="RefSeq" id="WP_379591822.1">
    <property type="nucleotide sequence ID" value="NZ_JBHTKK010000009.1"/>
</dbReference>
<keyword evidence="3" id="KW-1133">Transmembrane helix</keyword>